<reference evidence="1 2" key="1">
    <citation type="journal article" date="2013" name="Proc. Natl. Acad. Sci. U.S.A.">
        <title>Genome of an arbuscular mycorrhizal fungus provides insight into the oldest plant symbiosis.</title>
        <authorList>
            <person name="Tisserant E."/>
            <person name="Malbreil M."/>
            <person name="Kuo A."/>
            <person name="Kohler A."/>
            <person name="Symeonidi A."/>
            <person name="Balestrini R."/>
            <person name="Charron P."/>
            <person name="Duensing N."/>
            <person name="Frei Dit Frey N."/>
            <person name="Gianinazzi-Pearson V."/>
            <person name="Gilbert L.B."/>
            <person name="Handa Y."/>
            <person name="Herr J.R."/>
            <person name="Hijri M."/>
            <person name="Koul R."/>
            <person name="Kawaguchi M."/>
            <person name="Krajinski F."/>
            <person name="Lammers P.J."/>
            <person name="Masclaux F.G."/>
            <person name="Murat C."/>
            <person name="Morin E."/>
            <person name="Ndikumana S."/>
            <person name="Pagni M."/>
            <person name="Petitpierre D."/>
            <person name="Requena N."/>
            <person name="Rosikiewicz P."/>
            <person name="Riley R."/>
            <person name="Saito K."/>
            <person name="San Clemente H."/>
            <person name="Shapiro H."/>
            <person name="van Tuinen D."/>
            <person name="Becard G."/>
            <person name="Bonfante P."/>
            <person name="Paszkowski U."/>
            <person name="Shachar-Hill Y.Y."/>
            <person name="Tuskan G.A."/>
            <person name="Young P.W."/>
            <person name="Sanders I.R."/>
            <person name="Henrissat B."/>
            <person name="Rensing S.A."/>
            <person name="Grigoriev I.V."/>
            <person name="Corradi N."/>
            <person name="Roux C."/>
            <person name="Martin F."/>
        </authorList>
    </citation>
    <scope>NUCLEOTIDE SEQUENCE [LARGE SCALE GENOMIC DNA]</scope>
    <source>
        <strain evidence="1 2">DAOM 197198</strain>
    </source>
</reference>
<dbReference type="AlphaFoldDB" id="A0A2P4Q7M7"/>
<evidence type="ECO:0000313" key="2">
    <source>
        <dbReference type="Proteomes" id="UP000018888"/>
    </source>
</evidence>
<proteinExistence type="predicted"/>
<name>A0A2P4Q7M7_RHIID</name>
<keyword evidence="2" id="KW-1185">Reference proteome</keyword>
<reference evidence="1 2" key="2">
    <citation type="journal article" date="2018" name="New Phytol.">
        <title>High intraspecific genome diversity in the model arbuscular mycorrhizal symbiont Rhizophagus irregularis.</title>
        <authorList>
            <person name="Chen E.C.H."/>
            <person name="Morin E."/>
            <person name="Beaudet D."/>
            <person name="Noel J."/>
            <person name="Yildirir G."/>
            <person name="Ndikumana S."/>
            <person name="Charron P."/>
            <person name="St-Onge C."/>
            <person name="Giorgi J."/>
            <person name="Kruger M."/>
            <person name="Marton T."/>
            <person name="Ropars J."/>
            <person name="Grigoriev I.V."/>
            <person name="Hainaut M."/>
            <person name="Henrissat B."/>
            <person name="Roux C."/>
            <person name="Martin F."/>
            <person name="Corradi N."/>
        </authorList>
    </citation>
    <scope>NUCLEOTIDE SEQUENCE [LARGE SCALE GENOMIC DNA]</scope>
    <source>
        <strain evidence="1 2">DAOM 197198</strain>
    </source>
</reference>
<comment type="caution">
    <text evidence="1">The sequence shown here is derived from an EMBL/GenBank/DDBJ whole genome shotgun (WGS) entry which is preliminary data.</text>
</comment>
<organism evidence="1 2">
    <name type="scientific">Rhizophagus irregularis (strain DAOM 181602 / DAOM 197198 / MUCL 43194)</name>
    <name type="common">Arbuscular mycorrhizal fungus</name>
    <name type="synonym">Glomus intraradices</name>
    <dbReference type="NCBI Taxonomy" id="747089"/>
    <lineage>
        <taxon>Eukaryota</taxon>
        <taxon>Fungi</taxon>
        <taxon>Fungi incertae sedis</taxon>
        <taxon>Mucoromycota</taxon>
        <taxon>Glomeromycotina</taxon>
        <taxon>Glomeromycetes</taxon>
        <taxon>Glomerales</taxon>
        <taxon>Glomeraceae</taxon>
        <taxon>Rhizophagus</taxon>
    </lineage>
</organism>
<dbReference type="EMBL" id="AUPC02000081">
    <property type="protein sequence ID" value="POG73645.1"/>
    <property type="molecule type" value="Genomic_DNA"/>
</dbReference>
<dbReference type="Proteomes" id="UP000018888">
    <property type="component" value="Unassembled WGS sequence"/>
</dbReference>
<accession>A0A2P4Q7M7</accession>
<sequence length="92" mass="10830">MDIFSILPQSVDYFGPDNLQTHYVESVFQFVKCSYRIFQLLTFQYHLAKTKLQGIEDPEKKLYPNSFPNTSSLRYNYQNHYLAPMIVASLNL</sequence>
<gene>
    <name evidence="1" type="ORF">GLOIN_2v1584141</name>
</gene>
<protein>
    <submittedName>
        <fullName evidence="1">Uncharacterized protein</fullName>
    </submittedName>
</protein>
<evidence type="ECO:0000313" key="1">
    <source>
        <dbReference type="EMBL" id="POG73645.1"/>
    </source>
</evidence>